<comment type="similarity">
    <text evidence="9">Belongs to the peptidase S1 family. CLIP subfamily.</text>
</comment>
<dbReference type="GO" id="GO:0005576">
    <property type="term" value="C:extracellular region"/>
    <property type="evidence" value="ECO:0007669"/>
    <property type="project" value="UniProtKB-SubCell"/>
</dbReference>
<keyword evidence="12" id="KW-0472">Membrane</keyword>
<comment type="subcellular location">
    <subcellularLocation>
        <location evidence="1">Secreted</location>
    </subcellularLocation>
</comment>
<dbReference type="GO" id="GO:0004252">
    <property type="term" value="F:serine-type endopeptidase activity"/>
    <property type="evidence" value="ECO:0007669"/>
    <property type="project" value="InterPro"/>
</dbReference>
<evidence type="ECO:0000313" key="13">
    <source>
        <dbReference type="Proteomes" id="UP001151699"/>
    </source>
</evidence>
<comment type="caution">
    <text evidence="12">The sequence shown here is derived from an EMBL/GenBank/DDBJ whole genome shotgun (WGS) entry which is preliminary data.</text>
</comment>
<dbReference type="PANTHER" id="PTHR24260">
    <property type="match status" value="1"/>
</dbReference>
<evidence type="ECO:0000256" key="2">
    <source>
        <dbReference type="ARBA" id="ARBA00022525"/>
    </source>
</evidence>
<feature type="signal peptide" evidence="10">
    <location>
        <begin position="1"/>
        <end position="22"/>
    </location>
</feature>
<dbReference type="AlphaFoldDB" id="A0A9Q0S237"/>
<feature type="domain" description="Peptidase S1" evidence="11">
    <location>
        <begin position="35"/>
        <end position="283"/>
    </location>
</feature>
<dbReference type="PANTHER" id="PTHR24260:SF136">
    <property type="entry name" value="GH08193P-RELATED"/>
    <property type="match status" value="1"/>
</dbReference>
<dbReference type="Pfam" id="PF00089">
    <property type="entry name" value="Trypsin"/>
    <property type="match status" value="2"/>
</dbReference>
<evidence type="ECO:0000256" key="9">
    <source>
        <dbReference type="ARBA" id="ARBA00024195"/>
    </source>
</evidence>
<keyword evidence="13" id="KW-1185">Reference proteome</keyword>
<evidence type="ECO:0000256" key="6">
    <source>
        <dbReference type="ARBA" id="ARBA00022825"/>
    </source>
</evidence>
<keyword evidence="3 12" id="KW-0645">Protease</keyword>
<dbReference type="OrthoDB" id="7215686at2759"/>
<dbReference type="InterPro" id="IPR001254">
    <property type="entry name" value="Trypsin_dom"/>
</dbReference>
<dbReference type="InterPro" id="IPR018114">
    <property type="entry name" value="TRYPSIN_HIS"/>
</dbReference>
<dbReference type="InterPro" id="IPR051333">
    <property type="entry name" value="CLIP_Serine_Protease"/>
</dbReference>
<accession>A0A9Q0S237</accession>
<dbReference type="PROSITE" id="PS00134">
    <property type="entry name" value="TRYPSIN_HIS"/>
    <property type="match status" value="1"/>
</dbReference>
<feature type="chain" id="PRO_5040493242" evidence="10">
    <location>
        <begin position="23"/>
        <end position="610"/>
    </location>
</feature>
<evidence type="ECO:0000256" key="1">
    <source>
        <dbReference type="ARBA" id="ARBA00004613"/>
    </source>
</evidence>
<dbReference type="PROSITE" id="PS50240">
    <property type="entry name" value="TRYPSIN_DOM"/>
    <property type="match status" value="2"/>
</dbReference>
<keyword evidence="5" id="KW-0378">Hydrolase</keyword>
<organism evidence="12 13">
    <name type="scientific">Pseudolycoriella hygida</name>
    <dbReference type="NCBI Taxonomy" id="35572"/>
    <lineage>
        <taxon>Eukaryota</taxon>
        <taxon>Metazoa</taxon>
        <taxon>Ecdysozoa</taxon>
        <taxon>Arthropoda</taxon>
        <taxon>Hexapoda</taxon>
        <taxon>Insecta</taxon>
        <taxon>Pterygota</taxon>
        <taxon>Neoptera</taxon>
        <taxon>Endopterygota</taxon>
        <taxon>Diptera</taxon>
        <taxon>Nematocera</taxon>
        <taxon>Sciaroidea</taxon>
        <taxon>Sciaridae</taxon>
        <taxon>Pseudolycoriella</taxon>
    </lineage>
</organism>
<evidence type="ECO:0000256" key="8">
    <source>
        <dbReference type="ARBA" id="ARBA00023157"/>
    </source>
</evidence>
<evidence type="ECO:0000256" key="10">
    <source>
        <dbReference type="SAM" id="SignalP"/>
    </source>
</evidence>
<dbReference type="InterPro" id="IPR043504">
    <property type="entry name" value="Peptidase_S1_PA_chymotrypsin"/>
</dbReference>
<dbReference type="InterPro" id="IPR001314">
    <property type="entry name" value="Peptidase_S1A"/>
</dbReference>
<evidence type="ECO:0000256" key="5">
    <source>
        <dbReference type="ARBA" id="ARBA00022801"/>
    </source>
</evidence>
<gene>
    <name evidence="12" type="primary">TMPRSS9_0</name>
    <name evidence="12" type="ORF">Bhyg_06654</name>
</gene>
<dbReference type="PRINTS" id="PR00722">
    <property type="entry name" value="CHYMOTRYPSIN"/>
</dbReference>
<dbReference type="EMBL" id="WJQU01000002">
    <property type="protein sequence ID" value="KAJ6641714.1"/>
    <property type="molecule type" value="Genomic_DNA"/>
</dbReference>
<proteinExistence type="inferred from homology"/>
<evidence type="ECO:0000256" key="4">
    <source>
        <dbReference type="ARBA" id="ARBA00022729"/>
    </source>
</evidence>
<dbReference type="SUPFAM" id="SSF50494">
    <property type="entry name" value="Trypsin-like serine proteases"/>
    <property type="match status" value="2"/>
</dbReference>
<keyword evidence="8" id="KW-1015">Disulfide bond</keyword>
<keyword evidence="2" id="KW-0964">Secreted</keyword>
<keyword evidence="6" id="KW-0720">Serine protease</keyword>
<evidence type="ECO:0000259" key="11">
    <source>
        <dbReference type="PROSITE" id="PS50240"/>
    </source>
</evidence>
<dbReference type="GO" id="GO:0006508">
    <property type="term" value="P:proteolysis"/>
    <property type="evidence" value="ECO:0007669"/>
    <property type="project" value="UniProtKB-KW"/>
</dbReference>
<keyword evidence="4 10" id="KW-0732">Signal</keyword>
<evidence type="ECO:0000313" key="12">
    <source>
        <dbReference type="EMBL" id="KAJ6641714.1"/>
    </source>
</evidence>
<evidence type="ECO:0000256" key="7">
    <source>
        <dbReference type="ARBA" id="ARBA00023145"/>
    </source>
</evidence>
<keyword evidence="7" id="KW-0865">Zymogen</keyword>
<keyword evidence="12" id="KW-0812">Transmembrane</keyword>
<dbReference type="Gene3D" id="2.40.10.10">
    <property type="entry name" value="Trypsin-like serine proteases"/>
    <property type="match status" value="2"/>
</dbReference>
<dbReference type="SMART" id="SM00020">
    <property type="entry name" value="Tryp_SPc"/>
    <property type="match status" value="2"/>
</dbReference>
<dbReference type="Proteomes" id="UP001151699">
    <property type="component" value="Chromosome B"/>
</dbReference>
<sequence>MLINAALTAILLTVLYIEEIKCTCGKRIVQYKQLIRKGSETSDGDWPWHSAIFHIGTNVDITYKCGGTLIGSSSVLTAAHCVFEFNRPIIPERILVELGKCNLLNSGTNSQQFQVYTVLLHPSYDSKTFKNDIAIIRLSTVATFNSFIQPICLWPSNLIDVNQIVGKYGTIVGWGLAESDKVSYILRKADMPVVSQIECLESNRELFGNFLSEKTFCAGSRNGTNACQGDSGGGLVFESDGGFYIRGIISIAKSERNMSCNTHDFVLFTDVAQYLTWIVQSVPELSVSQSHSGSAVPNATERRDAFTIFNNEELKEKRPPKPLYGEGQIVYNSTVVDLSYYSLPDEEICSKQVSTGYVSINNKIQGKQLWSFLVAVFKYHAGGIGSSFHCNGILVSKRVVITSAHAFRRSGQWYLPHEFFLSLGRQNVVNQREVTVKVQDIIIHPDYLLKGEFDADLALLIMSERVQYSDHIQPVCLWEGQNFNKDEAILVGWARDSQTGVTGEPQTDIAPVASKVMCLRSNPVFSNIVSDRTLCVGRRDNREACYISGTAMLMDTHKNGELVRQLRGILAASLFDPITNTCNLNEYFLATDVAKFADWIKYGIRNADLS</sequence>
<dbReference type="CDD" id="cd00190">
    <property type="entry name" value="Tryp_SPc"/>
    <property type="match status" value="1"/>
</dbReference>
<dbReference type="FunFam" id="2.40.10.10:FF:000146">
    <property type="entry name" value="Serine protease 53"/>
    <property type="match status" value="1"/>
</dbReference>
<reference evidence="12" key="1">
    <citation type="submission" date="2022-07" db="EMBL/GenBank/DDBJ databases">
        <authorList>
            <person name="Trinca V."/>
            <person name="Uliana J.V.C."/>
            <person name="Torres T.T."/>
            <person name="Ward R.J."/>
            <person name="Monesi N."/>
        </authorList>
    </citation>
    <scope>NUCLEOTIDE SEQUENCE</scope>
    <source>
        <strain evidence="12">HSMRA1968</strain>
        <tissue evidence="12">Whole embryos</tissue>
    </source>
</reference>
<name>A0A9Q0S237_9DIPT</name>
<evidence type="ECO:0000256" key="3">
    <source>
        <dbReference type="ARBA" id="ARBA00022670"/>
    </source>
</evidence>
<feature type="domain" description="Peptidase S1" evidence="11">
    <location>
        <begin position="353"/>
        <end position="605"/>
    </location>
</feature>
<dbReference type="InterPro" id="IPR009003">
    <property type="entry name" value="Peptidase_S1_PA"/>
</dbReference>
<protein>
    <submittedName>
        <fullName evidence="12">Transmembrane protease serine 9</fullName>
    </submittedName>
</protein>